<dbReference type="AlphaFoldDB" id="A0AAW1FNB3"/>
<evidence type="ECO:0000256" key="1">
    <source>
        <dbReference type="SAM" id="MobiDB-lite"/>
    </source>
</evidence>
<dbReference type="PROSITE" id="PS50824">
    <property type="entry name" value="DAPIN"/>
    <property type="match status" value="1"/>
</dbReference>
<evidence type="ECO:0000313" key="3">
    <source>
        <dbReference type="EMBL" id="KAK9536068.1"/>
    </source>
</evidence>
<dbReference type="SMART" id="SM01289">
    <property type="entry name" value="PYRIN"/>
    <property type="match status" value="1"/>
</dbReference>
<dbReference type="InterPro" id="IPR011029">
    <property type="entry name" value="DEATH-like_dom_sf"/>
</dbReference>
<gene>
    <name evidence="3" type="ORF">VZT92_005881</name>
</gene>
<dbReference type="SUPFAM" id="SSF47986">
    <property type="entry name" value="DEATH domain"/>
    <property type="match status" value="1"/>
</dbReference>
<protein>
    <recommendedName>
        <fullName evidence="2">Pyrin domain-containing protein</fullName>
    </recommendedName>
</protein>
<keyword evidence="4" id="KW-1185">Reference proteome</keyword>
<comment type="caution">
    <text evidence="3">The sequence shown here is derived from an EMBL/GenBank/DDBJ whole genome shotgun (WGS) entry which is preliminary data.</text>
</comment>
<accession>A0AAW1FNB3</accession>
<feature type="domain" description="Pyrin" evidence="2">
    <location>
        <begin position="1"/>
        <end position="89"/>
    </location>
</feature>
<dbReference type="InterPro" id="IPR004020">
    <property type="entry name" value="DAPIN"/>
</dbReference>
<reference evidence="3 4" key="1">
    <citation type="journal article" date="2024" name="Genome Biol. Evol.">
        <title>Chromosome-level genome assembly of the viviparous eelpout Zoarces viviparus.</title>
        <authorList>
            <person name="Fuhrmann N."/>
            <person name="Brasseur M.V."/>
            <person name="Bakowski C.E."/>
            <person name="Podsiadlowski L."/>
            <person name="Prost S."/>
            <person name="Krehenwinkel H."/>
            <person name="Mayer C."/>
        </authorList>
    </citation>
    <scope>NUCLEOTIDE SEQUENCE [LARGE SCALE GENOMIC DNA]</scope>
    <source>
        <strain evidence="3">NO-MEL_2022_Ind0_liver</strain>
    </source>
</reference>
<sequence>MQVPRLILDSLDELGADDFKRFCWNLTQPVVDGCRPIPTSCLENKDRPDVVSRMIDSYGEESAVNVTVEILKRMNLNNEAEKLQNARPAGSTAAQNPPPTPSSSSVWTPAAGATVSAQGGSVIVAPYIAGGGADVSLSININTQNAPPGEGSESCCFVFTPNV</sequence>
<feature type="region of interest" description="Disordered" evidence="1">
    <location>
        <begin position="84"/>
        <end position="108"/>
    </location>
</feature>
<dbReference type="EMBL" id="JBCEZU010000045">
    <property type="protein sequence ID" value="KAK9536068.1"/>
    <property type="molecule type" value="Genomic_DNA"/>
</dbReference>
<name>A0AAW1FNB3_ZOAVI</name>
<evidence type="ECO:0000259" key="2">
    <source>
        <dbReference type="PROSITE" id="PS50824"/>
    </source>
</evidence>
<dbReference type="Proteomes" id="UP001488805">
    <property type="component" value="Unassembled WGS sequence"/>
</dbReference>
<proteinExistence type="predicted"/>
<dbReference type="Gene3D" id="1.10.533.10">
    <property type="entry name" value="Death Domain, Fas"/>
    <property type="match status" value="1"/>
</dbReference>
<evidence type="ECO:0000313" key="4">
    <source>
        <dbReference type="Proteomes" id="UP001488805"/>
    </source>
</evidence>
<organism evidence="3 4">
    <name type="scientific">Zoarces viviparus</name>
    <name type="common">Viviparous eelpout</name>
    <name type="synonym">Blennius viviparus</name>
    <dbReference type="NCBI Taxonomy" id="48416"/>
    <lineage>
        <taxon>Eukaryota</taxon>
        <taxon>Metazoa</taxon>
        <taxon>Chordata</taxon>
        <taxon>Craniata</taxon>
        <taxon>Vertebrata</taxon>
        <taxon>Euteleostomi</taxon>
        <taxon>Actinopterygii</taxon>
        <taxon>Neopterygii</taxon>
        <taxon>Teleostei</taxon>
        <taxon>Neoteleostei</taxon>
        <taxon>Acanthomorphata</taxon>
        <taxon>Eupercaria</taxon>
        <taxon>Perciformes</taxon>
        <taxon>Cottioidei</taxon>
        <taxon>Zoarcales</taxon>
        <taxon>Zoarcidae</taxon>
        <taxon>Zoarcinae</taxon>
        <taxon>Zoarces</taxon>
    </lineage>
</organism>
<dbReference type="Pfam" id="PF02758">
    <property type="entry name" value="PYRIN"/>
    <property type="match status" value="1"/>
</dbReference>
<dbReference type="CDD" id="cd08321">
    <property type="entry name" value="Pyrin_ASC-like"/>
    <property type="match status" value="1"/>
</dbReference>